<evidence type="ECO:0000313" key="6">
    <source>
        <dbReference type="Proteomes" id="UP001427805"/>
    </source>
</evidence>
<evidence type="ECO:0000256" key="2">
    <source>
        <dbReference type="PROSITE-ProRule" id="PRU00169"/>
    </source>
</evidence>
<reference evidence="5 6" key="1">
    <citation type="submission" date="2024-05" db="EMBL/GenBank/DDBJ databases">
        <title>Sphingomonas sp. HF-S3 16S ribosomal RNA gene Genome sequencing and assembly.</title>
        <authorList>
            <person name="Lee H."/>
        </authorList>
    </citation>
    <scope>NUCLEOTIDE SEQUENCE [LARGE SCALE GENOMIC DNA]</scope>
    <source>
        <strain evidence="5 6">HF-S3</strain>
    </source>
</reference>
<name>A0ABV0B504_9SPHN</name>
<organism evidence="5 6">
    <name type="scientific">Sphingomonas rustica</name>
    <dbReference type="NCBI Taxonomy" id="3103142"/>
    <lineage>
        <taxon>Bacteria</taxon>
        <taxon>Pseudomonadati</taxon>
        <taxon>Pseudomonadota</taxon>
        <taxon>Alphaproteobacteria</taxon>
        <taxon>Sphingomonadales</taxon>
        <taxon>Sphingomonadaceae</taxon>
        <taxon>Sphingomonas</taxon>
    </lineage>
</organism>
<comment type="caution">
    <text evidence="5">The sequence shown here is derived from an EMBL/GenBank/DDBJ whole genome shotgun (WGS) entry which is preliminary data.</text>
</comment>
<gene>
    <name evidence="5" type="ORF">TPR58_01405</name>
</gene>
<dbReference type="PANTHER" id="PTHR45566">
    <property type="entry name" value="HTH-TYPE TRANSCRIPTIONAL REGULATOR YHJB-RELATED"/>
    <property type="match status" value="1"/>
</dbReference>
<dbReference type="SMART" id="SM00448">
    <property type="entry name" value="REC"/>
    <property type="match status" value="1"/>
</dbReference>
<dbReference type="SUPFAM" id="SSF52172">
    <property type="entry name" value="CheY-like"/>
    <property type="match status" value="1"/>
</dbReference>
<dbReference type="PROSITE" id="PS50043">
    <property type="entry name" value="HTH_LUXR_2"/>
    <property type="match status" value="1"/>
</dbReference>
<dbReference type="PRINTS" id="PR00038">
    <property type="entry name" value="HTHLUXR"/>
</dbReference>
<dbReference type="EMBL" id="JBDIZK010000001">
    <property type="protein sequence ID" value="MEN3745806.1"/>
    <property type="molecule type" value="Genomic_DNA"/>
</dbReference>
<feature type="domain" description="HTH luxR-type" evidence="3">
    <location>
        <begin position="139"/>
        <end position="204"/>
    </location>
</feature>
<evidence type="ECO:0000256" key="1">
    <source>
        <dbReference type="ARBA" id="ARBA00023125"/>
    </source>
</evidence>
<keyword evidence="6" id="KW-1185">Reference proteome</keyword>
<dbReference type="RefSeq" id="WP_346244811.1">
    <property type="nucleotide sequence ID" value="NZ_JBDIZK010000001.1"/>
</dbReference>
<dbReference type="Proteomes" id="UP001427805">
    <property type="component" value="Unassembled WGS sequence"/>
</dbReference>
<protein>
    <submittedName>
        <fullName evidence="5">Response regulator transcription factor</fullName>
    </submittedName>
</protein>
<keyword evidence="1" id="KW-0238">DNA-binding</keyword>
<dbReference type="PROSITE" id="PS50110">
    <property type="entry name" value="RESPONSE_REGULATORY"/>
    <property type="match status" value="1"/>
</dbReference>
<dbReference type="Pfam" id="PF00072">
    <property type="entry name" value="Response_reg"/>
    <property type="match status" value="1"/>
</dbReference>
<dbReference type="InterPro" id="IPR011006">
    <property type="entry name" value="CheY-like_superfamily"/>
</dbReference>
<sequence length="213" mass="22796">MTRILIADDHPLVRTAVKYALEAAIDGIDLIECGTIAGAHDQLDRDPDIDLVLLDLDLPDASDLSGVIQLLGQHPTTPIVILSAKTDPGLVRRAVAAGVAGYIPKMSSMGELVRIIGLVLDGERWWPELGEADDEEAQLVAGLSELTSQQLRILALVMAGKLNKQIANDLAISEQTVKVHVSTILRKLHAVSRTQAAMLAGQAIARGLWSPPE</sequence>
<dbReference type="SMART" id="SM00421">
    <property type="entry name" value="HTH_LUXR"/>
    <property type="match status" value="1"/>
</dbReference>
<dbReference type="SUPFAM" id="SSF46894">
    <property type="entry name" value="C-terminal effector domain of the bipartite response regulators"/>
    <property type="match status" value="1"/>
</dbReference>
<proteinExistence type="predicted"/>
<evidence type="ECO:0000259" key="4">
    <source>
        <dbReference type="PROSITE" id="PS50110"/>
    </source>
</evidence>
<dbReference type="PANTHER" id="PTHR45566:SF1">
    <property type="entry name" value="HTH-TYPE TRANSCRIPTIONAL REGULATOR YHJB-RELATED"/>
    <property type="match status" value="1"/>
</dbReference>
<feature type="domain" description="Response regulatory" evidence="4">
    <location>
        <begin position="3"/>
        <end position="120"/>
    </location>
</feature>
<keyword evidence="2" id="KW-0597">Phosphoprotein</keyword>
<dbReference type="CDD" id="cd06170">
    <property type="entry name" value="LuxR_C_like"/>
    <property type="match status" value="1"/>
</dbReference>
<dbReference type="InterPro" id="IPR001789">
    <property type="entry name" value="Sig_transdc_resp-reg_receiver"/>
</dbReference>
<dbReference type="InterPro" id="IPR051015">
    <property type="entry name" value="EvgA-like"/>
</dbReference>
<dbReference type="Gene3D" id="3.40.50.2300">
    <property type="match status" value="1"/>
</dbReference>
<dbReference type="InterPro" id="IPR000792">
    <property type="entry name" value="Tscrpt_reg_LuxR_C"/>
</dbReference>
<feature type="modified residue" description="4-aspartylphosphate" evidence="2">
    <location>
        <position position="55"/>
    </location>
</feature>
<evidence type="ECO:0000259" key="3">
    <source>
        <dbReference type="PROSITE" id="PS50043"/>
    </source>
</evidence>
<dbReference type="Pfam" id="PF00196">
    <property type="entry name" value="GerE"/>
    <property type="match status" value="1"/>
</dbReference>
<accession>A0ABV0B504</accession>
<dbReference type="InterPro" id="IPR016032">
    <property type="entry name" value="Sig_transdc_resp-reg_C-effctor"/>
</dbReference>
<evidence type="ECO:0000313" key="5">
    <source>
        <dbReference type="EMBL" id="MEN3745806.1"/>
    </source>
</evidence>